<proteinExistence type="predicted"/>
<dbReference type="Proteomes" id="UP000008363">
    <property type="component" value="Unassembled WGS sequence"/>
</dbReference>
<accession>K6VSJ9</accession>
<dbReference type="PANTHER" id="PTHR12126">
    <property type="entry name" value="NADH-UBIQUINONE OXIDOREDUCTASE 39 KDA SUBUNIT-RELATED"/>
    <property type="match status" value="1"/>
</dbReference>
<name>K6VSJ9_9ACTN</name>
<dbReference type="InterPro" id="IPR051207">
    <property type="entry name" value="ComplexI_NDUFA9_subunit"/>
</dbReference>
<sequence length="248" mass="25923">MGRALCDRLRAQGIEVFEAQRSTGVDAYAGTGLVEAFTGADVVVDCTNVTTTRAKTAIDFFGTVAANVAIAATQAGIGRVVCLSIINAADPEVNAKFGYYQGKAAQEKAYRDGLDAGRLVVVRSAQWYELARQMMGSLRAGPVAAVPHMRCRPLSVADAAVEVARAVTAPVADDIEIAGPDVLDLADVGKAIARRTGSPKWVFGVNVGGAAIRDGHLVPDHPDVVTQTSLDQWIEQAYPATASAVGRG</sequence>
<dbReference type="EMBL" id="BAHC01000072">
    <property type="protein sequence ID" value="GAB89855.1"/>
    <property type="molecule type" value="Genomic_DNA"/>
</dbReference>
<dbReference type="AlphaFoldDB" id="K6VSJ9"/>
<evidence type="ECO:0008006" key="3">
    <source>
        <dbReference type="Google" id="ProtNLM"/>
    </source>
</evidence>
<dbReference type="PANTHER" id="PTHR12126:SF11">
    <property type="entry name" value="NADH DEHYDROGENASE [UBIQUINONE] 1 ALPHA SUBCOMPLEX SUBUNIT 9, MITOCHONDRIAL"/>
    <property type="match status" value="1"/>
</dbReference>
<dbReference type="GO" id="GO:0044877">
    <property type="term" value="F:protein-containing complex binding"/>
    <property type="evidence" value="ECO:0007669"/>
    <property type="project" value="TreeGrafter"/>
</dbReference>
<protein>
    <recommendedName>
        <fullName evidence="3">NAD(P)-binding domain-containing protein</fullName>
    </recommendedName>
</protein>
<evidence type="ECO:0000313" key="1">
    <source>
        <dbReference type="EMBL" id="GAB89855.1"/>
    </source>
</evidence>
<dbReference type="STRING" id="1108045.GORHZ_072_00310"/>
<dbReference type="InterPro" id="IPR036291">
    <property type="entry name" value="NAD(P)-bd_dom_sf"/>
</dbReference>
<dbReference type="SUPFAM" id="SSF51735">
    <property type="entry name" value="NAD(P)-binding Rossmann-fold domains"/>
    <property type="match status" value="1"/>
</dbReference>
<keyword evidence="2" id="KW-1185">Reference proteome</keyword>
<organism evidence="1 2">
    <name type="scientific">Gordonia rhizosphera NBRC 16068</name>
    <dbReference type="NCBI Taxonomy" id="1108045"/>
    <lineage>
        <taxon>Bacteria</taxon>
        <taxon>Bacillati</taxon>
        <taxon>Actinomycetota</taxon>
        <taxon>Actinomycetes</taxon>
        <taxon>Mycobacteriales</taxon>
        <taxon>Gordoniaceae</taxon>
        <taxon>Gordonia</taxon>
    </lineage>
</organism>
<gene>
    <name evidence="1" type="ORF">GORHZ_072_00310</name>
</gene>
<reference evidence="1 2" key="1">
    <citation type="submission" date="2012-08" db="EMBL/GenBank/DDBJ databases">
        <title>Whole genome shotgun sequence of Gordonia rhizosphera NBRC 16068.</title>
        <authorList>
            <person name="Takarada H."/>
            <person name="Isaki S."/>
            <person name="Hosoyama A."/>
            <person name="Tsuchikane K."/>
            <person name="Katsumata H."/>
            <person name="Baba S."/>
            <person name="Ohji S."/>
            <person name="Yamazaki S."/>
            <person name="Fujita N."/>
        </authorList>
    </citation>
    <scope>NUCLEOTIDE SEQUENCE [LARGE SCALE GENOMIC DNA]</scope>
    <source>
        <strain evidence="1 2">NBRC 16068</strain>
    </source>
</reference>
<dbReference type="Gene3D" id="3.40.50.720">
    <property type="entry name" value="NAD(P)-binding Rossmann-like Domain"/>
    <property type="match status" value="1"/>
</dbReference>
<dbReference type="eggNOG" id="COG0702">
    <property type="taxonomic scope" value="Bacteria"/>
</dbReference>
<comment type="caution">
    <text evidence="1">The sequence shown here is derived from an EMBL/GenBank/DDBJ whole genome shotgun (WGS) entry which is preliminary data.</text>
</comment>
<evidence type="ECO:0000313" key="2">
    <source>
        <dbReference type="Proteomes" id="UP000008363"/>
    </source>
</evidence>